<organism evidence="2 3">
    <name type="scientific">Sulfurospirillum multivorans (strain DM 12446 / JCM 15788 / NBRC 109480)</name>
    <dbReference type="NCBI Taxonomy" id="1150621"/>
    <lineage>
        <taxon>Bacteria</taxon>
        <taxon>Pseudomonadati</taxon>
        <taxon>Campylobacterota</taxon>
        <taxon>Epsilonproteobacteria</taxon>
        <taxon>Campylobacterales</taxon>
        <taxon>Sulfurospirillaceae</taxon>
        <taxon>Sulfurospirillum</taxon>
    </lineage>
</organism>
<dbReference type="RefSeq" id="WP_223809718.1">
    <property type="nucleotide sequence ID" value="NZ_CP007201.1"/>
</dbReference>
<gene>
    <name evidence="2" type="ORF">SMUL_2823</name>
</gene>
<dbReference type="Proteomes" id="UP000019322">
    <property type="component" value="Chromosome"/>
</dbReference>
<dbReference type="KEGG" id="smul:SMUL_2823"/>
<name>A0AA86ANM0_SULMK</name>
<evidence type="ECO:0000313" key="3">
    <source>
        <dbReference type="Proteomes" id="UP000019322"/>
    </source>
</evidence>
<keyword evidence="1" id="KW-0472">Membrane</keyword>
<feature type="transmembrane region" description="Helical" evidence="1">
    <location>
        <begin position="7"/>
        <end position="31"/>
    </location>
</feature>
<reference evidence="2 3" key="1">
    <citation type="journal article" date="2014" name="Environ. Microbiol.">
        <title>Insights into organohalide respiration and the versatile catabolism of Sulfurospirillum multivorans gained from comparative genomics and physiological studies.</title>
        <authorList>
            <person name="Goris T."/>
            <person name="Schubert T."/>
            <person name="Gadkari J."/>
            <person name="Wubet T."/>
            <person name="Tarkka M."/>
            <person name="Buscot F."/>
            <person name="Adrian L."/>
            <person name="Diekert G."/>
        </authorList>
    </citation>
    <scope>NUCLEOTIDE SEQUENCE [LARGE SCALE GENOMIC DNA]</scope>
    <source>
        <strain evidence="3">DM 12446 / JCM 15788 / NBRC 109480</strain>
    </source>
</reference>
<evidence type="ECO:0000313" key="2">
    <source>
        <dbReference type="EMBL" id="AHJ14061.1"/>
    </source>
</evidence>
<dbReference type="EMBL" id="CP007201">
    <property type="protein sequence ID" value="AHJ14061.1"/>
    <property type="molecule type" value="Genomic_DNA"/>
</dbReference>
<evidence type="ECO:0000256" key="1">
    <source>
        <dbReference type="SAM" id="Phobius"/>
    </source>
</evidence>
<protein>
    <submittedName>
        <fullName evidence="2">Signal transduction protein</fullName>
    </submittedName>
</protein>
<accession>A0AA86ANM0</accession>
<dbReference type="AlphaFoldDB" id="A0AA86ANM0"/>
<sequence length="151" mass="17425">MAIIKKNIWFIFYVFALFFLVLFATLSYLSWTNIYKDYLNTQENMVKLIADSTRSLFKTQETVLNIVGNRFLEDENYKNNPHAMMTLNATLIDNPSIDAIALVTPNGTMTFVSGGYDVTTFPNLLEQESSRDSFLETLKSHKMVFGRTYLF</sequence>
<keyword evidence="1" id="KW-0812">Transmembrane</keyword>
<keyword evidence="1" id="KW-1133">Transmembrane helix</keyword>
<proteinExistence type="predicted"/>